<proteinExistence type="predicted"/>
<accession>A0A6G0T347</accession>
<evidence type="ECO:0000313" key="2">
    <source>
        <dbReference type="Proteomes" id="UP000475862"/>
    </source>
</evidence>
<gene>
    <name evidence="1" type="ORF">AGLY_014982</name>
</gene>
<evidence type="ECO:0000313" key="1">
    <source>
        <dbReference type="EMBL" id="KAE9524932.1"/>
    </source>
</evidence>
<keyword evidence="2" id="KW-1185">Reference proteome</keyword>
<comment type="caution">
    <text evidence="1">The sequence shown here is derived from an EMBL/GenBank/DDBJ whole genome shotgun (WGS) entry which is preliminary data.</text>
</comment>
<dbReference type="Proteomes" id="UP000475862">
    <property type="component" value="Unassembled WGS sequence"/>
</dbReference>
<dbReference type="EMBL" id="VYZN01000065">
    <property type="protein sequence ID" value="KAE9524932.1"/>
    <property type="molecule type" value="Genomic_DNA"/>
</dbReference>
<dbReference type="AlphaFoldDB" id="A0A6G0T347"/>
<name>A0A6G0T347_APHGL</name>
<organism evidence="1 2">
    <name type="scientific">Aphis glycines</name>
    <name type="common">Soybean aphid</name>
    <dbReference type="NCBI Taxonomy" id="307491"/>
    <lineage>
        <taxon>Eukaryota</taxon>
        <taxon>Metazoa</taxon>
        <taxon>Ecdysozoa</taxon>
        <taxon>Arthropoda</taxon>
        <taxon>Hexapoda</taxon>
        <taxon>Insecta</taxon>
        <taxon>Pterygota</taxon>
        <taxon>Neoptera</taxon>
        <taxon>Paraneoptera</taxon>
        <taxon>Hemiptera</taxon>
        <taxon>Sternorrhyncha</taxon>
        <taxon>Aphidomorpha</taxon>
        <taxon>Aphidoidea</taxon>
        <taxon>Aphididae</taxon>
        <taxon>Aphidini</taxon>
        <taxon>Aphis</taxon>
        <taxon>Aphis</taxon>
    </lineage>
</organism>
<sequence>MPEIKLVLQIIPSINDISKTAVNGIIHSSNIPKQLSSAQSESLEEIQQIPNSVTELQLCDPTDNMKLIKNKVQTTYLKIFKTDVVQKIRLIGSVCISFKYLCLWCLIELIGRKIVINIMTNIVVLEDDLSLFRGKHYVFGINKNKIIFSVVFGLSRRDASVPHVSHWVLHLLTRGIGNCQYYIQCNMNIFTLKYKNMFVQRSCSLNWYKKEQYT</sequence>
<protein>
    <submittedName>
        <fullName evidence="1">Uncharacterized protein</fullName>
    </submittedName>
</protein>
<reference evidence="1 2" key="1">
    <citation type="submission" date="2019-08" db="EMBL/GenBank/DDBJ databases">
        <title>The genome of the soybean aphid Biotype 1, its phylome, world population structure and adaptation to the North American continent.</title>
        <authorList>
            <person name="Giordano R."/>
            <person name="Donthu R.K."/>
            <person name="Hernandez A.G."/>
            <person name="Wright C.L."/>
            <person name="Zimin A.V."/>
        </authorList>
    </citation>
    <scope>NUCLEOTIDE SEQUENCE [LARGE SCALE GENOMIC DNA]</scope>
    <source>
        <tissue evidence="1">Whole aphids</tissue>
    </source>
</reference>